<dbReference type="InterPro" id="IPR036209">
    <property type="entry name" value="YwmB-like_sf"/>
</dbReference>
<proteinExistence type="predicted"/>
<name>A0A3M0T3Y9_9CLOT</name>
<sequence>MKKLKMLSCLLVLVFSFQYYVCASGDNLGVRSTLFQKSVSNLKETDIFKNILEKTNSTPVECGIMATFNTSSGKEKVVDEIFKVLMRYSECNKKVWRNNKIYCIEFNGYYAEGYVEGVENENYNIITVNITRKSSQYKLQDLKSMVDRSLGDRKEKCKYFEYVKAKTQKQDVSSVNSEVKNILKCYGTSDIKTIALEEGYTSTAYTHKYEPIQSVTGLIDFNYAVVKYDTGTYIIMGTPEIMVTY</sequence>
<accession>A0A3M0T3Y9</accession>
<comment type="caution">
    <text evidence="2">The sequence shown here is derived from an EMBL/GenBank/DDBJ whole genome shotgun (WGS) entry which is preliminary data.</text>
</comment>
<dbReference type="EMBL" id="RFAQ01000001">
    <property type="protein sequence ID" value="RMD04955.1"/>
    <property type="molecule type" value="Genomic_DNA"/>
</dbReference>
<evidence type="ECO:0000313" key="3">
    <source>
        <dbReference type="Proteomes" id="UP000277999"/>
    </source>
</evidence>
<protein>
    <recommendedName>
        <fullName evidence="4">TATA-box binding</fullName>
    </recommendedName>
</protein>
<organism evidence="2 3">
    <name type="scientific">Clostridium autoethanogenum</name>
    <dbReference type="NCBI Taxonomy" id="84023"/>
    <lineage>
        <taxon>Bacteria</taxon>
        <taxon>Bacillati</taxon>
        <taxon>Bacillota</taxon>
        <taxon>Clostridia</taxon>
        <taxon>Eubacteriales</taxon>
        <taxon>Clostridiaceae</taxon>
        <taxon>Clostridium</taxon>
    </lineage>
</organism>
<feature type="signal peptide" evidence="1">
    <location>
        <begin position="1"/>
        <end position="23"/>
    </location>
</feature>
<evidence type="ECO:0000313" key="2">
    <source>
        <dbReference type="EMBL" id="RMD04955.1"/>
    </source>
</evidence>
<dbReference type="AlphaFoldDB" id="A0A3M0T3Y9"/>
<dbReference type="Proteomes" id="UP000277999">
    <property type="component" value="Unassembled WGS sequence"/>
</dbReference>
<keyword evidence="1" id="KW-0732">Signal</keyword>
<gene>
    <name evidence="2" type="ORF">D9O40_01000</name>
</gene>
<reference evidence="2 3" key="1">
    <citation type="submission" date="2018-10" db="EMBL/GenBank/DDBJ databases">
        <title>Genome-centric metagenomics revealed C2 chemical producing, CO utilizing Clostridium with novel acetogenic gene cluster.</title>
        <authorList>
            <person name="Kang H."/>
            <person name="Park B."/>
            <person name="Choi I.G."/>
            <person name="Chang I.S."/>
        </authorList>
    </citation>
    <scope>NUCLEOTIDE SEQUENCE [LARGE SCALE GENOMIC DNA]</scope>
    <source>
        <strain evidence="2 3">H21-9</strain>
    </source>
</reference>
<dbReference type="SUPFAM" id="SSF143842">
    <property type="entry name" value="YwmB-like"/>
    <property type="match status" value="1"/>
</dbReference>
<dbReference type="RefSeq" id="WP_122057713.1">
    <property type="nucleotide sequence ID" value="NZ_RFAQ01000001.1"/>
</dbReference>
<evidence type="ECO:0008006" key="4">
    <source>
        <dbReference type="Google" id="ProtNLM"/>
    </source>
</evidence>
<evidence type="ECO:0000256" key="1">
    <source>
        <dbReference type="SAM" id="SignalP"/>
    </source>
</evidence>
<feature type="chain" id="PRO_5017942852" description="TATA-box binding" evidence="1">
    <location>
        <begin position="24"/>
        <end position="245"/>
    </location>
</feature>